<accession>A0A1E5XK69</accession>
<evidence type="ECO:0008006" key="3">
    <source>
        <dbReference type="Google" id="ProtNLM"/>
    </source>
</evidence>
<organism evidence="1 2">
    <name type="scientific">Devosia insulae DS-56</name>
    <dbReference type="NCBI Taxonomy" id="1116389"/>
    <lineage>
        <taxon>Bacteria</taxon>
        <taxon>Pseudomonadati</taxon>
        <taxon>Pseudomonadota</taxon>
        <taxon>Alphaproteobacteria</taxon>
        <taxon>Hyphomicrobiales</taxon>
        <taxon>Devosiaceae</taxon>
        <taxon>Devosia</taxon>
    </lineage>
</organism>
<comment type="caution">
    <text evidence="1">The sequence shown here is derived from an EMBL/GenBank/DDBJ whole genome shotgun (WGS) entry which is preliminary data.</text>
</comment>
<keyword evidence="2" id="KW-1185">Reference proteome</keyword>
<dbReference type="Gene3D" id="3.30.870.10">
    <property type="entry name" value="Endonuclease Chain A"/>
    <property type="match status" value="2"/>
</dbReference>
<name>A0A1E5XK69_9HYPH</name>
<evidence type="ECO:0000313" key="1">
    <source>
        <dbReference type="EMBL" id="OEO28988.1"/>
    </source>
</evidence>
<evidence type="ECO:0000313" key="2">
    <source>
        <dbReference type="Proteomes" id="UP000095463"/>
    </source>
</evidence>
<proteinExistence type="predicted"/>
<reference evidence="1 2" key="1">
    <citation type="journal article" date="2015" name="Genome Announc.">
        <title>Genome Assemblies of Three Soil-Associated Devosia species: D. insulae, D. limi, and D. soli.</title>
        <authorList>
            <person name="Hassan Y.I."/>
            <person name="Lepp D."/>
            <person name="Zhou T."/>
        </authorList>
    </citation>
    <scope>NUCLEOTIDE SEQUENCE [LARGE SCALE GENOMIC DNA]</scope>
    <source>
        <strain evidence="1 2">DS-56</strain>
    </source>
</reference>
<dbReference type="EMBL" id="LAJE02000342">
    <property type="protein sequence ID" value="OEO28988.1"/>
    <property type="molecule type" value="Genomic_DNA"/>
</dbReference>
<protein>
    <recommendedName>
        <fullName evidence="3">Choline phosphatase</fullName>
    </recommendedName>
</protein>
<gene>
    <name evidence="1" type="ORF">VW23_027475</name>
</gene>
<dbReference type="SUPFAM" id="SSF56024">
    <property type="entry name" value="Phospholipase D/nuclease"/>
    <property type="match status" value="2"/>
</dbReference>
<dbReference type="InterPro" id="IPR036390">
    <property type="entry name" value="WH_DNA-bd_sf"/>
</dbReference>
<dbReference type="OrthoDB" id="8410695at2"/>
<dbReference type="SUPFAM" id="SSF46785">
    <property type="entry name" value="Winged helix' DNA-binding domain"/>
    <property type="match status" value="1"/>
</dbReference>
<sequence length="587" mass="64987">MKALYVPAWHYRARAVVQRTWGWSPVEELVMLALDRSPGSIAEVSSALKVPPQVVSATVARLMQFGVVEVRMSPRPVLTTSRIGHDFIRSNKALPERTEDRELNISIIFEPVGHSLLRNRDVKTVPMTRVRPEDHIVEYPRDAEPETEESMLQRVGRFMNGTLRPGEWLRGVKTVSSVLERKYLVIDLEEVRDGVMPIGASPQLVEALQATLRTGVLPVTTVEEPPPSPWVRANFDADHLVVGGDNHVRRFEEIVGAAKADVFVLSTFVATQADEKGGEQRERIFKALEEASRRGVRCHLFFGTSLERSKHAVAMDELKTRLSAVRRTRGYVLVHRDSVGSHAKILAADDGQGSAVVSLGSCNWLSSPFSAVEVSAELQGSDAAPLGLDLLRSIISSVSSASRSAETLQFMASDLRRNRRTLVASSETPDEARTRITVLYAHEHERLLRAAAHEASTRFICCTNKVGSTMVPGLFNPAEVAGRRLDDVRVYYSRQSALVKRRHVAGHRERLLDVVDLIGVRDPQVHAKFLLWDENDIVVSSMNWGSQTGSPDDPLDEVGLYLQGPGVATHLLERFEAEIGSSEGADD</sequence>
<dbReference type="AlphaFoldDB" id="A0A1E5XK69"/>
<dbReference type="Proteomes" id="UP000095463">
    <property type="component" value="Unassembled WGS sequence"/>
</dbReference>
<dbReference type="CDD" id="cd09133">
    <property type="entry name" value="PLDc_unchar5"/>
    <property type="match status" value="1"/>
</dbReference>